<evidence type="ECO:0000256" key="2">
    <source>
        <dbReference type="ARBA" id="ARBA00023204"/>
    </source>
</evidence>
<gene>
    <name evidence="4" type="primary">smc_1</name>
    <name evidence="4" type="ORF">BN970_05604</name>
</gene>
<accession>A0A0U1DXR9</accession>
<dbReference type="EMBL" id="CTEF01000005">
    <property type="protein sequence ID" value="CQD23136.1"/>
    <property type="molecule type" value="Genomic_DNA"/>
</dbReference>
<reference evidence="4 5" key="1">
    <citation type="submission" date="2015-03" db="EMBL/GenBank/DDBJ databases">
        <authorList>
            <person name="Murphy D."/>
        </authorList>
    </citation>
    <scope>NUCLEOTIDE SEQUENCE [LARGE SCALE GENOMIC DNA]</scope>
    <source>
        <strain evidence="4 5">D16</strain>
    </source>
</reference>
<sequence>MIPTTPMYLTGSPTMWTLMAEPTNQFSLSRLQVINWGVFDGYHSIPFSPHGTLITGSSGSGKSSLLDAISLAFLPSHRRNFNASGDTTAAGSGTGKRTVDKYVRGAWGERREGTSRQIMYLRGTGPAWSAVAVTYSDRTGRSVTGLVLKWLAAEKNSDPGSRYYLIDADRDIFGLCNRWAANGYDAAVFRDDGWTGGRSESQYLAQLYSSIGIRASDAAQQLLGKAKSLKSVGGLEQFVREFMLDEPASLSGVEEALEQINPLVEARGLLDVARRKRNTLGNIAAVQARYADEAAKFGVIDTIDNAMIRDYVDHVRLAQAGPEIANLDDQITQLGAQRDEFGTQQRQLKNEHNSLMAQINTVTVDLVPLQQRLTEAERISEEVSRRRSAYEDKVTSLGLTPPDNGEEFWSLRETLMEEADRLHRELFTGNQPYVEASAKEVRAREARESVEAELERVQRLGSPLPKTEYEMRARIARALDISERDLVYVAELMELKPDETRWRLAVEKVLRGAGLRLLVPDAYMERALRFVNENDMRGRIQLQHVQHGAQLRTPAPGTLATKLQLADPTHDSAVEALNVVAAVGDYVCVDGPGEFTEQSRAVTDQGLRKDSGRLSIKDDRSRLRPSDYIFLGGTAAKVEALQDDLAAAHDVYQVARTARERLDEHRGQLQSRERACRALCDQYMQWSDIDTDSVDEMLERLQDEHDLLVSDNPDAERLQQRADECWERVEKVIQQIGSLNERETALDRRRTALLELSEALTERLGSSEFPSHARDTIDGYAADIALTLELLEPEPYRNELIRVISRERDRLRADRNRSHDELAGIMAAYDSSFPDAIPNDSDVFDERVHDYVALCRRIDERELPDAYERMQRLITEQAPGAILNLHMIADNEARRITEQIARVNTGLGAVEFNRGTRLTLHAGTRHLAAVDELNEKAQRISARVSLVSFGDETAMFEQYTDILQLRKLLAGNTPEDRQWTRDALDVRNRFVLYCEERDAETGEVIRTYSNSGDNSGGEQEKLMAFCLAGALSFNLASPDSNDTRPLFAQLMLDEAFSKSDPQFAQQALSAFRKFGFQLVIVSTVQNSTTIQPYIDNVVMVSKSDASAPNARPVASVTSASISEFADLRRTSGDAVPSA</sequence>
<name>A0A0U1DXR9_9MYCO</name>
<dbReference type="Pfam" id="PF13558">
    <property type="entry name" value="SbcC_Walker_B"/>
    <property type="match status" value="1"/>
</dbReference>
<dbReference type="Gene3D" id="3.40.50.300">
    <property type="entry name" value="P-loop containing nucleotide triphosphate hydrolases"/>
    <property type="match status" value="1"/>
</dbReference>
<dbReference type="GO" id="GO:0000731">
    <property type="term" value="P:DNA synthesis involved in DNA repair"/>
    <property type="evidence" value="ECO:0007669"/>
    <property type="project" value="TreeGrafter"/>
</dbReference>
<dbReference type="AlphaFoldDB" id="A0A0U1DXR9"/>
<evidence type="ECO:0000313" key="5">
    <source>
        <dbReference type="Proteomes" id="UP000182227"/>
    </source>
</evidence>
<evidence type="ECO:0000313" key="4">
    <source>
        <dbReference type="EMBL" id="CQD23136.1"/>
    </source>
</evidence>
<dbReference type="Proteomes" id="UP000182227">
    <property type="component" value="Unassembled WGS sequence"/>
</dbReference>
<evidence type="ECO:0000256" key="1">
    <source>
        <dbReference type="ARBA" id="ARBA00022763"/>
    </source>
</evidence>
<keyword evidence="1" id="KW-0227">DNA damage</keyword>
<evidence type="ECO:0000256" key="3">
    <source>
        <dbReference type="ARBA" id="ARBA00023236"/>
    </source>
</evidence>
<keyword evidence="2" id="KW-0234">DNA repair</keyword>
<keyword evidence="3" id="KW-0742">SOS response</keyword>
<dbReference type="SUPFAM" id="SSF52540">
    <property type="entry name" value="P-loop containing nucleoside triphosphate hydrolases"/>
    <property type="match status" value="1"/>
</dbReference>
<proteinExistence type="predicted"/>
<dbReference type="GO" id="GO:0006302">
    <property type="term" value="P:double-strand break repair"/>
    <property type="evidence" value="ECO:0007669"/>
    <property type="project" value="TreeGrafter"/>
</dbReference>
<dbReference type="GO" id="GO:0009432">
    <property type="term" value="P:SOS response"/>
    <property type="evidence" value="ECO:0007669"/>
    <property type="project" value="UniProtKB-KW"/>
</dbReference>
<organism evidence="4 5">
    <name type="scientific">Mycolicibacterium conceptionense</name>
    <dbReference type="NCBI Taxonomy" id="451644"/>
    <lineage>
        <taxon>Bacteria</taxon>
        <taxon>Bacillati</taxon>
        <taxon>Actinomycetota</taxon>
        <taxon>Actinomycetes</taxon>
        <taxon>Mycobacteriales</taxon>
        <taxon>Mycobacteriaceae</taxon>
        <taxon>Mycolicibacterium</taxon>
    </lineage>
</organism>
<protein>
    <submittedName>
        <fullName evidence="4">Chromosome partition protein Smc</fullName>
    </submittedName>
</protein>
<dbReference type="PANTHER" id="PTHR32182">
    <property type="entry name" value="DNA REPLICATION AND REPAIR PROTEIN RECF"/>
    <property type="match status" value="1"/>
</dbReference>
<dbReference type="PANTHER" id="PTHR32182:SF0">
    <property type="entry name" value="DNA REPLICATION AND REPAIR PROTEIN RECF"/>
    <property type="match status" value="1"/>
</dbReference>
<dbReference type="Pfam" id="PF13555">
    <property type="entry name" value="AAA_29"/>
    <property type="match status" value="1"/>
</dbReference>
<dbReference type="InterPro" id="IPR027417">
    <property type="entry name" value="P-loop_NTPase"/>
</dbReference>